<evidence type="ECO:0000313" key="1">
    <source>
        <dbReference type="EMBL" id="PKK60569.1"/>
    </source>
</evidence>
<dbReference type="OrthoDB" id="2407081at2759"/>
<name>A0A2N1MG82_9GLOM</name>
<comment type="caution">
    <text evidence="1">The sequence shown here is derived from an EMBL/GenBank/DDBJ whole genome shotgun (WGS) entry which is preliminary data.</text>
</comment>
<dbReference type="EMBL" id="LLXL01002544">
    <property type="protein sequence ID" value="PKK60569.1"/>
    <property type="molecule type" value="Genomic_DNA"/>
</dbReference>
<dbReference type="VEuPathDB" id="FungiDB:RhiirA1_178015"/>
<dbReference type="Proteomes" id="UP000233469">
    <property type="component" value="Unassembled WGS sequence"/>
</dbReference>
<evidence type="ECO:0000313" key="2">
    <source>
        <dbReference type="Proteomes" id="UP000233469"/>
    </source>
</evidence>
<dbReference type="VEuPathDB" id="FungiDB:FUN_000581"/>
<sequence>MFGLVSLLRDYLDKNSTGAKNIRTYMVQVIGDRMTLSEIRLVGKHFYTVSQIKSAVIPFAFDVEKFFEIFELLYILLRGLEGQKSELKKLALTKLIKDVPTIRDWIWVPESVAEWEAIGA</sequence>
<dbReference type="AlphaFoldDB" id="A0A2N1MG82"/>
<reference evidence="1 2" key="2">
    <citation type="submission" date="2017-10" db="EMBL/GenBank/DDBJ databases">
        <title>Extensive intraspecific genome diversity in a model arbuscular mycorrhizal fungus.</title>
        <authorList>
            <person name="Chen E.C.H."/>
            <person name="Morin E."/>
            <person name="Baudet D."/>
            <person name="Noel J."/>
            <person name="Ndikumana S."/>
            <person name="Charron P."/>
            <person name="St-Onge C."/>
            <person name="Giorgi J."/>
            <person name="Grigoriev I.V."/>
            <person name="Roux C."/>
            <person name="Martin F.M."/>
            <person name="Corradi N."/>
        </authorList>
    </citation>
    <scope>NUCLEOTIDE SEQUENCE [LARGE SCALE GENOMIC DNA]</scope>
    <source>
        <strain evidence="1 2">C2</strain>
    </source>
</reference>
<proteinExistence type="predicted"/>
<accession>A0A2N1MG82</accession>
<protein>
    <submittedName>
        <fullName evidence="1">Uncharacterized protein</fullName>
    </submittedName>
</protein>
<organism evidence="1 2">
    <name type="scientific">Rhizophagus irregularis</name>
    <dbReference type="NCBI Taxonomy" id="588596"/>
    <lineage>
        <taxon>Eukaryota</taxon>
        <taxon>Fungi</taxon>
        <taxon>Fungi incertae sedis</taxon>
        <taxon>Mucoromycota</taxon>
        <taxon>Glomeromycotina</taxon>
        <taxon>Glomeromycetes</taxon>
        <taxon>Glomerales</taxon>
        <taxon>Glomeraceae</taxon>
        <taxon>Rhizophagus</taxon>
    </lineage>
</organism>
<gene>
    <name evidence="1" type="ORF">RhiirC2_761663</name>
</gene>
<reference evidence="1 2" key="1">
    <citation type="submission" date="2016-04" db="EMBL/GenBank/DDBJ databases">
        <title>Genome analyses suggest a sexual origin of heterokaryosis in a supposedly ancient asexual fungus.</title>
        <authorList>
            <person name="Ropars J."/>
            <person name="Sedzielewska K."/>
            <person name="Noel J."/>
            <person name="Charron P."/>
            <person name="Farinelli L."/>
            <person name="Marton T."/>
            <person name="Kruger M."/>
            <person name="Pelin A."/>
            <person name="Brachmann A."/>
            <person name="Corradi N."/>
        </authorList>
    </citation>
    <scope>NUCLEOTIDE SEQUENCE [LARGE SCALE GENOMIC DNA]</scope>
    <source>
        <strain evidence="1 2">C2</strain>
    </source>
</reference>